<evidence type="ECO:0000313" key="1">
    <source>
        <dbReference type="EMBL" id="OGZ00424.1"/>
    </source>
</evidence>
<dbReference type="AlphaFoldDB" id="A0A1G2CG93"/>
<reference evidence="1 2" key="1">
    <citation type="journal article" date="2016" name="Nat. Commun.">
        <title>Thousands of microbial genomes shed light on interconnected biogeochemical processes in an aquifer system.</title>
        <authorList>
            <person name="Anantharaman K."/>
            <person name="Brown C.T."/>
            <person name="Hug L.A."/>
            <person name="Sharon I."/>
            <person name="Castelle C.J."/>
            <person name="Probst A.J."/>
            <person name="Thomas B.C."/>
            <person name="Singh A."/>
            <person name="Wilkins M.J."/>
            <person name="Karaoz U."/>
            <person name="Brodie E.L."/>
            <person name="Williams K.H."/>
            <person name="Hubbard S.S."/>
            <person name="Banfield J.F."/>
        </authorList>
    </citation>
    <scope>NUCLEOTIDE SEQUENCE [LARGE SCALE GENOMIC DNA]</scope>
</reference>
<dbReference type="EMBL" id="MHLA01000001">
    <property type="protein sequence ID" value="OGZ00424.1"/>
    <property type="molecule type" value="Genomic_DNA"/>
</dbReference>
<sequence>MSNEEDFSFEDKKVKFDFRNLRESGVDVWTRMLLRISPLRGVKRLSRKFGVDPDVADRAHELFKKSERIDIAPSKSGLRGFQLIIDGSTALYFYQDGDHFVYDGFEGGEYGKGDVTIFD</sequence>
<name>A0A1G2CG93_9BACT</name>
<evidence type="ECO:0000313" key="2">
    <source>
        <dbReference type="Proteomes" id="UP000178880"/>
    </source>
</evidence>
<organism evidence="1 2">
    <name type="scientific">Candidatus Liptonbacteria bacterium RIFCSPLOWO2_01_FULL_52_25</name>
    <dbReference type="NCBI Taxonomy" id="1798650"/>
    <lineage>
        <taxon>Bacteria</taxon>
        <taxon>Candidatus Liptoniibacteriota</taxon>
    </lineage>
</organism>
<comment type="caution">
    <text evidence="1">The sequence shown here is derived from an EMBL/GenBank/DDBJ whole genome shotgun (WGS) entry which is preliminary data.</text>
</comment>
<gene>
    <name evidence="1" type="ORF">A2945_03725</name>
</gene>
<proteinExistence type="predicted"/>
<dbReference type="Proteomes" id="UP000178880">
    <property type="component" value="Unassembled WGS sequence"/>
</dbReference>
<accession>A0A1G2CG93</accession>
<protein>
    <submittedName>
        <fullName evidence="1">Uncharacterized protein</fullName>
    </submittedName>
</protein>